<dbReference type="Gene3D" id="3.40.50.620">
    <property type="entry name" value="HUPs"/>
    <property type="match status" value="1"/>
</dbReference>
<dbReference type="Pfam" id="PF03054">
    <property type="entry name" value="tRNA_Me_trans"/>
    <property type="match status" value="1"/>
</dbReference>
<name>A0ABN6WW57_9BACT</name>
<comment type="subcellular location">
    <subcellularLocation>
        <location evidence="9">Cytoplasm</location>
    </subcellularLocation>
</comment>
<dbReference type="HAMAP" id="MF_00144">
    <property type="entry name" value="tRNA_thiouridyl_MnmA"/>
    <property type="match status" value="1"/>
</dbReference>
<feature type="site" description="Interaction with tRNA" evidence="9">
    <location>
        <position position="125"/>
    </location>
</feature>
<keyword evidence="5 9" id="KW-0067">ATP-binding</keyword>
<evidence type="ECO:0000256" key="6">
    <source>
        <dbReference type="ARBA" id="ARBA00022884"/>
    </source>
</evidence>
<gene>
    <name evidence="9 12" type="primary">mnmA</name>
    <name evidence="12" type="ORF">HCR_08390</name>
</gene>
<reference evidence="12 13" key="1">
    <citation type="submission" date="2023-03" db="EMBL/GenBank/DDBJ databases">
        <title>Description of Hydrogenimonas sp. ISO32.</title>
        <authorList>
            <person name="Mino S."/>
            <person name="Fukazawa S."/>
            <person name="Sawabe T."/>
        </authorList>
    </citation>
    <scope>NUCLEOTIDE SEQUENCE [LARGE SCALE GENOMIC DNA]</scope>
    <source>
        <strain evidence="12 13">ISO32</strain>
    </source>
</reference>
<comment type="catalytic activity">
    <reaction evidence="8 9">
        <text>S-sulfanyl-L-cysteinyl-[protein] + uridine(34) in tRNA + AH2 + ATP = 2-thiouridine(34) in tRNA + L-cysteinyl-[protein] + A + AMP + diphosphate + H(+)</text>
        <dbReference type="Rhea" id="RHEA:47032"/>
        <dbReference type="Rhea" id="RHEA-COMP:10131"/>
        <dbReference type="Rhea" id="RHEA-COMP:11726"/>
        <dbReference type="Rhea" id="RHEA-COMP:11727"/>
        <dbReference type="Rhea" id="RHEA-COMP:11728"/>
        <dbReference type="ChEBI" id="CHEBI:13193"/>
        <dbReference type="ChEBI" id="CHEBI:15378"/>
        <dbReference type="ChEBI" id="CHEBI:17499"/>
        <dbReference type="ChEBI" id="CHEBI:29950"/>
        <dbReference type="ChEBI" id="CHEBI:30616"/>
        <dbReference type="ChEBI" id="CHEBI:33019"/>
        <dbReference type="ChEBI" id="CHEBI:61963"/>
        <dbReference type="ChEBI" id="CHEBI:65315"/>
        <dbReference type="ChEBI" id="CHEBI:87170"/>
        <dbReference type="ChEBI" id="CHEBI:456215"/>
        <dbReference type="EC" id="2.8.1.13"/>
    </reaction>
</comment>
<dbReference type="Proteomes" id="UP001321445">
    <property type="component" value="Chromosome"/>
</dbReference>
<dbReference type="PANTHER" id="PTHR11933">
    <property type="entry name" value="TRNA 5-METHYLAMINOMETHYL-2-THIOURIDYLATE -METHYLTRANSFERASE"/>
    <property type="match status" value="1"/>
</dbReference>
<evidence type="ECO:0000256" key="7">
    <source>
        <dbReference type="ARBA" id="ARBA00023157"/>
    </source>
</evidence>
<feature type="region of interest" description="Interaction with tRNA" evidence="9">
    <location>
        <begin position="142"/>
        <end position="144"/>
    </location>
</feature>
<feature type="site" description="Interaction with tRNA" evidence="9">
    <location>
        <position position="329"/>
    </location>
</feature>
<evidence type="ECO:0000259" key="11">
    <source>
        <dbReference type="Pfam" id="PF20259"/>
    </source>
</evidence>
<dbReference type="InterPro" id="IPR046885">
    <property type="entry name" value="MnmA-like_C"/>
</dbReference>
<dbReference type="EMBL" id="AP027370">
    <property type="protein sequence ID" value="BDY12527.1"/>
    <property type="molecule type" value="Genomic_DNA"/>
</dbReference>
<evidence type="ECO:0000256" key="9">
    <source>
        <dbReference type="HAMAP-Rule" id="MF_00144"/>
    </source>
</evidence>
<evidence type="ECO:0000259" key="10">
    <source>
        <dbReference type="Pfam" id="PF20258"/>
    </source>
</evidence>
<keyword evidence="1 9" id="KW-0820">tRNA-binding</keyword>
<keyword evidence="4 9" id="KW-0547">Nucleotide-binding</keyword>
<sequence>MKTVNEMKKKVLVGMSGGVDSTVTAKLLLDAGYEVEGVYMKLHEKPGYHEENFRRVLHVAAYLGIEAKMLDLSKDFEEAVYKPFVESYRQGLTPNPCAKCNRQIKFGKMIEYADEIGADYLATGHYVRHDGTYILEALDETKDQSYFLFDIDKKIIPRLLFPLGEWRKEDVKAYAAKIEALESFATQKESSEICFVETTYIDVLKKHIPVDMPGEVLDTEGNVIGHHKGFMHYTIGKRRGFFVKGAHEPHYVKEILPETNQIVVTPHSALEVRQIEIEGVNLMDGRREFACDVKVRYRTKRVPCHVEVKEDGKALVKLSEPVFGVASGQAAVFYEDDRLLGGGWITTAE</sequence>
<dbReference type="CDD" id="cd01998">
    <property type="entry name" value="MnmA_TRMU-like"/>
    <property type="match status" value="1"/>
</dbReference>
<evidence type="ECO:0000256" key="2">
    <source>
        <dbReference type="ARBA" id="ARBA00022679"/>
    </source>
</evidence>
<dbReference type="Pfam" id="PF20259">
    <property type="entry name" value="tRNA_Me_trans_M"/>
    <property type="match status" value="1"/>
</dbReference>
<feature type="binding site" evidence="9">
    <location>
        <position position="40"/>
    </location>
    <ligand>
        <name>ATP</name>
        <dbReference type="ChEBI" id="CHEBI:30616"/>
    </ligand>
</feature>
<evidence type="ECO:0000313" key="13">
    <source>
        <dbReference type="Proteomes" id="UP001321445"/>
    </source>
</evidence>
<dbReference type="InterPro" id="IPR046884">
    <property type="entry name" value="MnmA-like_central"/>
</dbReference>
<dbReference type="InterPro" id="IPR014729">
    <property type="entry name" value="Rossmann-like_a/b/a_fold"/>
</dbReference>
<dbReference type="InterPro" id="IPR004506">
    <property type="entry name" value="MnmA-like"/>
</dbReference>
<comment type="caution">
    <text evidence="9">Lacks conserved residue(s) required for the propagation of feature annotation.</text>
</comment>
<organism evidence="12 13">
    <name type="scientific">Hydrogenimonas cancrithermarum</name>
    <dbReference type="NCBI Taxonomy" id="2993563"/>
    <lineage>
        <taxon>Bacteria</taxon>
        <taxon>Pseudomonadati</taxon>
        <taxon>Campylobacterota</taxon>
        <taxon>Epsilonproteobacteria</taxon>
        <taxon>Campylobacterales</taxon>
        <taxon>Hydrogenimonadaceae</taxon>
        <taxon>Hydrogenimonas</taxon>
    </lineage>
</organism>
<keyword evidence="6 9" id="KW-0694">RNA-binding</keyword>
<dbReference type="EC" id="2.8.1.13" evidence="9"/>
<keyword evidence="9" id="KW-0963">Cytoplasm</keyword>
<accession>A0ABN6WW57</accession>
<dbReference type="InterPro" id="IPR023382">
    <property type="entry name" value="MnmA-like_central_sf"/>
</dbReference>
<feature type="binding site" evidence="9">
    <location>
        <begin position="14"/>
        <end position="21"/>
    </location>
    <ligand>
        <name>ATP</name>
        <dbReference type="ChEBI" id="CHEBI:30616"/>
    </ligand>
</feature>
<dbReference type="Gene3D" id="2.40.30.10">
    <property type="entry name" value="Translation factors"/>
    <property type="match status" value="1"/>
</dbReference>
<feature type="region of interest" description="Interaction with tRNA" evidence="9">
    <location>
        <begin position="296"/>
        <end position="297"/>
    </location>
</feature>
<feature type="domain" description="tRNA-specific 2-thiouridylase MnmA-like central" evidence="11">
    <location>
        <begin position="202"/>
        <end position="265"/>
    </location>
</feature>
<evidence type="ECO:0000313" key="12">
    <source>
        <dbReference type="EMBL" id="BDY12527.1"/>
    </source>
</evidence>
<evidence type="ECO:0000256" key="3">
    <source>
        <dbReference type="ARBA" id="ARBA00022694"/>
    </source>
</evidence>
<feature type="binding site" evidence="9">
    <location>
        <position position="124"/>
    </location>
    <ligand>
        <name>ATP</name>
        <dbReference type="ChEBI" id="CHEBI:30616"/>
    </ligand>
</feature>
<comment type="similarity">
    <text evidence="9">Belongs to the MnmA/TRMU family.</text>
</comment>
<keyword evidence="13" id="KW-1185">Reference proteome</keyword>
<dbReference type="SUPFAM" id="SSF52402">
    <property type="entry name" value="Adenine nucleotide alpha hydrolases-like"/>
    <property type="match status" value="1"/>
</dbReference>
<evidence type="ECO:0000256" key="1">
    <source>
        <dbReference type="ARBA" id="ARBA00022555"/>
    </source>
</evidence>
<dbReference type="Pfam" id="PF20258">
    <property type="entry name" value="tRNA_Me_trans_C"/>
    <property type="match status" value="1"/>
</dbReference>
<protein>
    <recommendedName>
        <fullName evidence="9">tRNA-specific 2-thiouridylase MnmA</fullName>
        <ecNumber evidence="9">2.8.1.13</ecNumber>
    </recommendedName>
</protein>
<keyword evidence="2 9" id="KW-0808">Transferase</keyword>
<keyword evidence="7" id="KW-1015">Disulfide bond</keyword>
<proteinExistence type="inferred from homology"/>
<evidence type="ECO:0000256" key="4">
    <source>
        <dbReference type="ARBA" id="ARBA00022741"/>
    </source>
</evidence>
<keyword evidence="3 9" id="KW-0819">tRNA processing</keyword>
<evidence type="ECO:0000256" key="5">
    <source>
        <dbReference type="ARBA" id="ARBA00022840"/>
    </source>
</evidence>
<feature type="active site" description="Cysteine persulfide intermediate" evidence="9">
    <location>
        <position position="194"/>
    </location>
</feature>
<feature type="domain" description="tRNA-specific 2-thiouridylase MnmA-like C-terminal" evidence="10">
    <location>
        <begin position="276"/>
        <end position="345"/>
    </location>
</feature>
<feature type="active site" description="Nucleophile" evidence="9">
    <location>
        <position position="100"/>
    </location>
</feature>
<dbReference type="PANTHER" id="PTHR11933:SF5">
    <property type="entry name" value="MITOCHONDRIAL TRNA-SPECIFIC 2-THIOURIDYLASE 1"/>
    <property type="match status" value="1"/>
</dbReference>
<evidence type="ECO:0000256" key="8">
    <source>
        <dbReference type="ARBA" id="ARBA00051542"/>
    </source>
</evidence>
<comment type="function">
    <text evidence="9">Catalyzes the 2-thiolation of uridine at the wobble position (U34) of tRNA, leading to the formation of s(2)U34.</text>
</comment>
<dbReference type="Gene3D" id="2.30.30.280">
    <property type="entry name" value="Adenine nucleotide alpha hydrolases-like domains"/>
    <property type="match status" value="1"/>
</dbReference>
<dbReference type="NCBIfam" id="TIGR00420">
    <property type="entry name" value="trmU"/>
    <property type="match status" value="1"/>
</dbReference>
<dbReference type="NCBIfam" id="NF001138">
    <property type="entry name" value="PRK00143.1"/>
    <property type="match status" value="1"/>
</dbReference>